<dbReference type="SMART" id="SM00855">
    <property type="entry name" value="PGAM"/>
    <property type="match status" value="1"/>
</dbReference>
<dbReference type="Proteomes" id="UP001214301">
    <property type="component" value="Chromosome"/>
</dbReference>
<keyword evidence="2" id="KW-1185">Reference proteome</keyword>
<dbReference type="InterPro" id="IPR013078">
    <property type="entry name" value="His_Pase_superF_clade-1"/>
</dbReference>
<organism evidence="1 2">
    <name type="scientific">Pseudomonas capeferrum</name>
    <dbReference type="NCBI Taxonomy" id="1495066"/>
    <lineage>
        <taxon>Bacteria</taxon>
        <taxon>Pseudomonadati</taxon>
        <taxon>Pseudomonadota</taxon>
        <taxon>Gammaproteobacteria</taxon>
        <taxon>Pseudomonadales</taxon>
        <taxon>Pseudomonadaceae</taxon>
        <taxon>Pseudomonas</taxon>
    </lineage>
</organism>
<sequence>MKIVRLIRHGESAANAGAATLDHATIPLTDKGRDQAARVARSISKAPGLIVASPFSRAQATADATSSMFPNVTCETWPIEEFTYLAPANCVNTTVAQRKAWVDLYWAKADPSHVDGEGAESFLAFIERARSFLDRLALHPAEDILVFSHGQFLNAVAWLIECEPRMIDGQAMTDWREFEIANHIQNGWGLELVLNAEKPSCTARRAFV</sequence>
<name>A0ABY7RH57_9PSED</name>
<accession>A0ABY7RH57</accession>
<dbReference type="CDD" id="cd07067">
    <property type="entry name" value="HP_PGM_like"/>
    <property type="match status" value="1"/>
</dbReference>
<protein>
    <submittedName>
        <fullName evidence="1">Histidine phosphatase family protein</fullName>
    </submittedName>
</protein>
<dbReference type="RefSeq" id="WP_050506053.1">
    <property type="nucleotide sequence ID" value="NZ_CP116669.1"/>
</dbReference>
<dbReference type="SUPFAM" id="SSF53254">
    <property type="entry name" value="Phosphoglycerate mutase-like"/>
    <property type="match status" value="1"/>
</dbReference>
<reference evidence="1 2" key="1">
    <citation type="journal article" date="2020" name="Front. Microbiol.">
        <title>Toward Biorecycling: Isolation of a Soil Bacterium That Grows on a Polyurethane Oligomer and Monomer.</title>
        <authorList>
            <person name="Espinosa M.J.C."/>
            <person name="Blanco A.C."/>
            <person name="Schmidgall T."/>
            <person name="Atanasoff-Kardjalieff A.K."/>
            <person name="Kappelmeyer U."/>
            <person name="Tischler D."/>
            <person name="Pieper D.H."/>
            <person name="Heipieper H.J."/>
            <person name="Eberlein C."/>
        </authorList>
    </citation>
    <scope>NUCLEOTIDE SEQUENCE [LARGE SCALE GENOMIC DNA]</scope>
    <source>
        <strain evidence="1 2">TDA1</strain>
    </source>
</reference>
<dbReference type="Gene3D" id="3.40.50.1240">
    <property type="entry name" value="Phosphoglycerate mutase-like"/>
    <property type="match status" value="1"/>
</dbReference>
<evidence type="ECO:0000313" key="2">
    <source>
        <dbReference type="Proteomes" id="UP001214301"/>
    </source>
</evidence>
<dbReference type="InterPro" id="IPR029033">
    <property type="entry name" value="His_PPase_superfam"/>
</dbReference>
<dbReference type="InterPro" id="IPR001345">
    <property type="entry name" value="PG/BPGM_mutase_AS"/>
</dbReference>
<evidence type="ECO:0000313" key="1">
    <source>
        <dbReference type="EMBL" id="WCI02895.1"/>
    </source>
</evidence>
<dbReference type="PANTHER" id="PTHR48100">
    <property type="entry name" value="BROAD-SPECIFICITY PHOSPHATASE YOR283W-RELATED"/>
    <property type="match status" value="1"/>
</dbReference>
<gene>
    <name evidence="1" type="ORF">PMC74_12435</name>
</gene>
<dbReference type="InterPro" id="IPR050275">
    <property type="entry name" value="PGM_Phosphatase"/>
</dbReference>
<proteinExistence type="predicted"/>
<dbReference type="EMBL" id="CP116669">
    <property type="protein sequence ID" value="WCI02895.1"/>
    <property type="molecule type" value="Genomic_DNA"/>
</dbReference>
<dbReference type="PROSITE" id="PS00175">
    <property type="entry name" value="PG_MUTASE"/>
    <property type="match status" value="1"/>
</dbReference>
<dbReference type="GeneID" id="301034988"/>
<dbReference type="Pfam" id="PF00300">
    <property type="entry name" value="His_Phos_1"/>
    <property type="match status" value="1"/>
</dbReference>